<dbReference type="AlphaFoldDB" id="A0AAW9PZN9"/>
<dbReference type="InterPro" id="IPR036633">
    <property type="entry name" value="Prn/Lys/Arg_de-COase_C_sf"/>
</dbReference>
<evidence type="ECO:0000313" key="7">
    <source>
        <dbReference type="EMBL" id="MEE3716438.1"/>
    </source>
</evidence>
<evidence type="ECO:0000256" key="5">
    <source>
        <dbReference type="ARBA" id="ARBA00023239"/>
    </source>
</evidence>
<dbReference type="PANTHER" id="PTHR43277">
    <property type="entry name" value="ARGININE DECARBOXYLASE"/>
    <property type="match status" value="1"/>
</dbReference>
<keyword evidence="4" id="KW-0663">Pyridoxal phosphate</keyword>
<feature type="domain" description="Orn/Lys/Arg decarboxylases family 1 pyridoxal-P attachment site" evidence="6">
    <location>
        <begin position="216"/>
        <end position="230"/>
    </location>
</feature>
<dbReference type="SUPFAM" id="SSF55904">
    <property type="entry name" value="Ornithine decarboxylase C-terminal domain"/>
    <property type="match status" value="1"/>
</dbReference>
<sequence length="479" mass="51748">MLNQDTAPLFDAVKAYLKVDHAPFYMPGHKRGQGIDPEFAALLGENLFRLDLPELPGLDRAIAAAEDLAAEAYGADRTWFLVNGSTCGIEAMVLAACQTGDKILLGRNCHKAAIAALILSGAVPIYLETEYNAKFDLDCGVSPHTVKQALLAHPDAKAVLIVSPNYYGVCGDIEKIAAIAHAHHVPLLVDAAHGAHLSFHSDLPIAALQAGADLVVQSTHKVTSGLTQASMLHLQGDSIASDRVSQALQLVQSTSPNLMLLTSLDVARRQMALHGCELLDRTIALANQARSQISQIQGFSTFDQSQVPTLDPTRLTVMVDTHLGLTGFDVDTMLHSSLEVMPEMPTLTQLVFILSLGNREADIERLVTGLQQISESERSSAIGYQLHDPNRFDPHRLAPIVRITPREAFFAQRDRLLFAAAIGRISTELVCPYPPGIPILCPGEEITVDVVAYLQRVKQAGGIMNGCSDLSLETIQVVR</sequence>
<dbReference type="Gene3D" id="3.90.100.10">
    <property type="entry name" value="Orn/Lys/Arg decarboxylase, C-terminal domain"/>
    <property type="match status" value="1"/>
</dbReference>
<dbReference type="SUPFAM" id="SSF53383">
    <property type="entry name" value="PLP-dependent transferases"/>
    <property type="match status" value="1"/>
</dbReference>
<evidence type="ECO:0000256" key="4">
    <source>
        <dbReference type="ARBA" id="ARBA00022898"/>
    </source>
</evidence>
<protein>
    <submittedName>
        <fullName evidence="7">Aminotransferase class V-fold PLP-dependent enzyme</fullName>
    </submittedName>
</protein>
<comment type="cofactor">
    <cofactor evidence="1">
        <name>pyridoxal 5'-phosphate</name>
        <dbReference type="ChEBI" id="CHEBI:597326"/>
    </cofactor>
</comment>
<keyword evidence="8" id="KW-1185">Reference proteome</keyword>
<dbReference type="RefSeq" id="WP_330482867.1">
    <property type="nucleotide sequence ID" value="NZ_JAZBJZ010000019.1"/>
</dbReference>
<dbReference type="GO" id="GO:0008483">
    <property type="term" value="F:transaminase activity"/>
    <property type="evidence" value="ECO:0007669"/>
    <property type="project" value="UniProtKB-KW"/>
</dbReference>
<proteinExistence type="inferred from homology"/>
<keyword evidence="7" id="KW-0032">Aminotransferase</keyword>
<dbReference type="Gene3D" id="3.40.640.10">
    <property type="entry name" value="Type I PLP-dependent aspartate aminotransferase-like (Major domain)"/>
    <property type="match status" value="1"/>
</dbReference>
<dbReference type="InterPro" id="IPR015424">
    <property type="entry name" value="PyrdxlP-dep_Trfase"/>
</dbReference>
<name>A0AAW9PZN9_9CYAN</name>
<evidence type="ECO:0000256" key="3">
    <source>
        <dbReference type="ARBA" id="ARBA00022793"/>
    </source>
</evidence>
<dbReference type="Pfam" id="PF03711">
    <property type="entry name" value="OKR_DC_1_C"/>
    <property type="match status" value="1"/>
</dbReference>
<dbReference type="InterPro" id="IPR052357">
    <property type="entry name" value="Orn_Lys_Arg_decarboxylase-I"/>
</dbReference>
<dbReference type="CDD" id="cd00615">
    <property type="entry name" value="Orn_deC_like"/>
    <property type="match status" value="1"/>
</dbReference>
<dbReference type="InterPro" id="IPR008286">
    <property type="entry name" value="Prn/Lys/Arg_de-COase_C"/>
</dbReference>
<evidence type="ECO:0000313" key="8">
    <source>
        <dbReference type="Proteomes" id="UP001333818"/>
    </source>
</evidence>
<keyword evidence="7" id="KW-0808">Transferase</keyword>
<gene>
    <name evidence="7" type="ORF">V2H45_06750</name>
</gene>
<dbReference type="InterPro" id="IPR015421">
    <property type="entry name" value="PyrdxlP-dep_Trfase_major"/>
</dbReference>
<comment type="caution">
    <text evidence="7">The sequence shown here is derived from an EMBL/GenBank/DDBJ whole genome shotgun (WGS) entry which is preliminary data.</text>
</comment>
<accession>A0AAW9PZN9</accession>
<dbReference type="PANTHER" id="PTHR43277:SF4">
    <property type="entry name" value="ARGININE DECARBOXYLASE"/>
    <property type="match status" value="1"/>
</dbReference>
<evidence type="ECO:0000256" key="2">
    <source>
        <dbReference type="ARBA" id="ARBA00010671"/>
    </source>
</evidence>
<comment type="similarity">
    <text evidence="2">Belongs to the Orn/Lys/Arg decarboxylase class-I family.</text>
</comment>
<reference evidence="7" key="1">
    <citation type="submission" date="2024-01" db="EMBL/GenBank/DDBJ databases">
        <title>Bank of Algae and Cyanobacteria of the Azores (BACA) strain genomes.</title>
        <authorList>
            <person name="Luz R."/>
            <person name="Cordeiro R."/>
            <person name="Fonseca A."/>
            <person name="Goncalves V."/>
        </authorList>
    </citation>
    <scope>NUCLEOTIDE SEQUENCE</scope>
    <source>
        <strain evidence="7">BACA0141</strain>
    </source>
</reference>
<dbReference type="Pfam" id="PF01276">
    <property type="entry name" value="OKR_DC_1"/>
    <property type="match status" value="1"/>
</dbReference>
<keyword evidence="5" id="KW-0456">Lyase</keyword>
<dbReference type="GO" id="GO:0016831">
    <property type="term" value="F:carboxy-lyase activity"/>
    <property type="evidence" value="ECO:0007669"/>
    <property type="project" value="UniProtKB-KW"/>
</dbReference>
<dbReference type="PROSITE" id="PS00703">
    <property type="entry name" value="OKR_DC_1"/>
    <property type="match status" value="1"/>
</dbReference>
<keyword evidence="3" id="KW-0210">Decarboxylase</keyword>
<dbReference type="EMBL" id="JAZBJZ010000019">
    <property type="protein sequence ID" value="MEE3716438.1"/>
    <property type="molecule type" value="Genomic_DNA"/>
</dbReference>
<organism evidence="7 8">
    <name type="scientific">Tumidithrix elongata BACA0141</name>
    <dbReference type="NCBI Taxonomy" id="2716417"/>
    <lineage>
        <taxon>Bacteria</taxon>
        <taxon>Bacillati</taxon>
        <taxon>Cyanobacteriota</taxon>
        <taxon>Cyanophyceae</taxon>
        <taxon>Pseudanabaenales</taxon>
        <taxon>Pseudanabaenaceae</taxon>
        <taxon>Tumidithrix</taxon>
        <taxon>Tumidithrix elongata</taxon>
    </lineage>
</organism>
<dbReference type="InterPro" id="IPR000310">
    <property type="entry name" value="Orn/Lys/Arg_deCO2ase_major_dom"/>
</dbReference>
<evidence type="ECO:0000256" key="1">
    <source>
        <dbReference type="ARBA" id="ARBA00001933"/>
    </source>
</evidence>
<evidence type="ECO:0000259" key="6">
    <source>
        <dbReference type="PROSITE" id="PS00703"/>
    </source>
</evidence>
<dbReference type="Proteomes" id="UP001333818">
    <property type="component" value="Unassembled WGS sequence"/>
</dbReference>